<feature type="transmembrane region" description="Helical" evidence="1">
    <location>
        <begin position="84"/>
        <end position="104"/>
    </location>
</feature>
<evidence type="ECO:0000313" key="3">
    <source>
        <dbReference type="Proteomes" id="UP000825886"/>
    </source>
</evidence>
<feature type="transmembrane region" description="Helical" evidence="1">
    <location>
        <begin position="154"/>
        <end position="175"/>
    </location>
</feature>
<keyword evidence="1" id="KW-0472">Membrane</keyword>
<keyword evidence="1" id="KW-1133">Transmembrane helix</keyword>
<keyword evidence="3" id="KW-1185">Reference proteome</keyword>
<name>A0ABX9ARC8_9ENTR</name>
<gene>
    <name evidence="2" type="ORF">K6K13_10725</name>
</gene>
<feature type="transmembrane region" description="Helical" evidence="1">
    <location>
        <begin position="49"/>
        <end position="72"/>
    </location>
</feature>
<evidence type="ECO:0000256" key="1">
    <source>
        <dbReference type="SAM" id="Phobius"/>
    </source>
</evidence>
<accession>A0ABX9ARC8</accession>
<protein>
    <submittedName>
        <fullName evidence="2">YniB family protein</fullName>
    </submittedName>
</protein>
<dbReference type="EMBL" id="CP081864">
    <property type="protein sequence ID" value="QZN97732.1"/>
    <property type="molecule type" value="Genomic_DNA"/>
</dbReference>
<reference evidence="2 3" key="1">
    <citation type="submission" date="2021-08" db="EMBL/GenBank/DDBJ databases">
        <title>Culture and genomic analysis of Symbiopectobacterium purcellii sp. nov. gen. nov., isolated from the leafhopper Empoasca decipiens.</title>
        <authorList>
            <person name="Nadal-Jimenez P."/>
            <person name="Siozios S."/>
            <person name="Halliday N."/>
            <person name="Camara M."/>
            <person name="Hurst G.D.D."/>
        </authorList>
    </citation>
    <scope>NUCLEOTIDE SEQUENCE [LARGE SCALE GENOMIC DNA]</scope>
    <source>
        <strain evidence="2 3">SyEd1</strain>
    </source>
</reference>
<evidence type="ECO:0000313" key="2">
    <source>
        <dbReference type="EMBL" id="QZN97732.1"/>
    </source>
</evidence>
<dbReference type="RefSeq" id="WP_222160765.1">
    <property type="nucleotide sequence ID" value="NZ_CP081864.1"/>
</dbReference>
<dbReference type="Pfam" id="PF14002">
    <property type="entry name" value="YniB"/>
    <property type="match status" value="1"/>
</dbReference>
<keyword evidence="1" id="KW-0812">Transmembrane</keyword>
<organism evidence="2 3">
    <name type="scientific">Symbiopectobacterium purcellii</name>
    <dbReference type="NCBI Taxonomy" id="2871826"/>
    <lineage>
        <taxon>Bacteria</taxon>
        <taxon>Pseudomonadati</taxon>
        <taxon>Pseudomonadota</taxon>
        <taxon>Gammaproteobacteria</taxon>
        <taxon>Enterobacterales</taxon>
        <taxon>Enterobacteriaceae</taxon>
    </lineage>
</organism>
<proteinExistence type="predicted"/>
<dbReference type="InterPro" id="IPR025229">
    <property type="entry name" value="YniB-like"/>
</dbReference>
<dbReference type="Proteomes" id="UP000825886">
    <property type="component" value="Chromosome"/>
</dbReference>
<sequence>MTYQQAGLIAIIKRIAGWILFIPALLSTCISLANYVYQYTQKKQGIDAVLLDFLHLMIDMTRFNTPFLNLFWYNSPMPDFSRPFAAASIMFWIIYLLIFVGLALQVSGARMSRQVRTVREGIEDQVILEKMKGNEGRTREELASRAEVPHHTIFLQYFPLYIMPVITAVAGYLVLRLLSVPV</sequence>
<feature type="transmembrane region" description="Helical" evidence="1">
    <location>
        <begin position="15"/>
        <end position="37"/>
    </location>
</feature>